<reference evidence="2" key="1">
    <citation type="journal article" date="2022" name="New Phytol.">
        <title>Evolutionary transition to the ectomycorrhizal habit in the genomes of a hyperdiverse lineage of mushroom-forming fungi.</title>
        <authorList>
            <person name="Looney B."/>
            <person name="Miyauchi S."/>
            <person name="Morin E."/>
            <person name="Drula E."/>
            <person name="Courty P.E."/>
            <person name="Kohler A."/>
            <person name="Kuo A."/>
            <person name="LaButti K."/>
            <person name="Pangilinan J."/>
            <person name="Lipzen A."/>
            <person name="Riley R."/>
            <person name="Andreopoulos W."/>
            <person name="He G."/>
            <person name="Johnson J."/>
            <person name="Nolan M."/>
            <person name="Tritt A."/>
            <person name="Barry K.W."/>
            <person name="Grigoriev I.V."/>
            <person name="Nagy L.G."/>
            <person name="Hibbett D."/>
            <person name="Henrissat B."/>
            <person name="Matheny P.B."/>
            <person name="Labbe J."/>
            <person name="Martin F.M."/>
        </authorList>
    </citation>
    <scope>NUCLEOTIDE SEQUENCE</scope>
    <source>
        <strain evidence="2">BPL690</strain>
    </source>
</reference>
<feature type="region of interest" description="Disordered" evidence="1">
    <location>
        <begin position="1"/>
        <end position="399"/>
    </location>
</feature>
<organism evidence="2 3">
    <name type="scientific">Multifurca ochricompacta</name>
    <dbReference type="NCBI Taxonomy" id="376703"/>
    <lineage>
        <taxon>Eukaryota</taxon>
        <taxon>Fungi</taxon>
        <taxon>Dikarya</taxon>
        <taxon>Basidiomycota</taxon>
        <taxon>Agaricomycotina</taxon>
        <taxon>Agaricomycetes</taxon>
        <taxon>Russulales</taxon>
        <taxon>Russulaceae</taxon>
        <taxon>Multifurca</taxon>
    </lineage>
</organism>
<evidence type="ECO:0000313" key="2">
    <source>
        <dbReference type="EMBL" id="KAI0302425.1"/>
    </source>
</evidence>
<feature type="compositionally biased region" description="Basic and acidic residues" evidence="1">
    <location>
        <begin position="383"/>
        <end position="399"/>
    </location>
</feature>
<accession>A0AAD4QLQ1</accession>
<comment type="caution">
    <text evidence="2">The sequence shown here is derived from an EMBL/GenBank/DDBJ whole genome shotgun (WGS) entry which is preliminary data.</text>
</comment>
<protein>
    <submittedName>
        <fullName evidence="2">Uncharacterized protein</fullName>
    </submittedName>
</protein>
<feature type="compositionally biased region" description="Basic and acidic residues" evidence="1">
    <location>
        <begin position="242"/>
        <end position="251"/>
    </location>
</feature>
<feature type="compositionally biased region" description="Polar residues" evidence="1">
    <location>
        <begin position="68"/>
        <end position="80"/>
    </location>
</feature>
<feature type="compositionally biased region" description="Basic and acidic residues" evidence="1">
    <location>
        <begin position="282"/>
        <end position="291"/>
    </location>
</feature>
<sequence length="399" mass="42393">MSTSLLDSRPTPPRDTQPPSIQIKTTTDTFQQQATRSQPQAASSIPSTPGFDIPGAYPREEKGLSAELSGSTAKQSAFDTTRSRLPAGLASYLPSARATSLPSTEKEGAKPGEHYDGVGPLPGSISETSVAKLPDERASATLDEQPKRDRPAHPLATRVAAASLPSQETAGVQPQEHHGGVGSLPGSGSETFVEKLPDERTGAIFGERFGDATEEGSQRPNSDTGPIRDVAPGFGGSGTKSQETEARKIDRQEDESVEKNLEQENQWTEMKKLGEAPGIADSKFKEDDLRKGGNSGGGEKKDELKGTNEVPCPSSEQHTRAPGLDTVQEGPRSLSPPETRATGGPAQRKGRSSSDSDASNHKKASVMNKVRGEMKVLLGKASRNREKVEEGERLKHGSQ</sequence>
<keyword evidence="3" id="KW-1185">Reference proteome</keyword>
<name>A0AAD4QLQ1_9AGAM</name>
<proteinExistence type="predicted"/>
<feature type="compositionally biased region" description="Basic and acidic residues" evidence="1">
    <location>
        <begin position="104"/>
        <end position="116"/>
    </location>
</feature>
<dbReference type="EMBL" id="WTXG01000011">
    <property type="protein sequence ID" value="KAI0302425.1"/>
    <property type="molecule type" value="Genomic_DNA"/>
</dbReference>
<evidence type="ECO:0000256" key="1">
    <source>
        <dbReference type="SAM" id="MobiDB-lite"/>
    </source>
</evidence>
<feature type="compositionally biased region" description="Polar residues" evidence="1">
    <location>
        <begin position="17"/>
        <end position="47"/>
    </location>
</feature>
<evidence type="ECO:0000313" key="3">
    <source>
        <dbReference type="Proteomes" id="UP001203297"/>
    </source>
</evidence>
<feature type="compositionally biased region" description="Basic and acidic residues" evidence="1">
    <location>
        <begin position="192"/>
        <end position="201"/>
    </location>
</feature>
<dbReference type="Proteomes" id="UP001203297">
    <property type="component" value="Unassembled WGS sequence"/>
</dbReference>
<gene>
    <name evidence="2" type="ORF">B0F90DRAFT_1667612</name>
</gene>
<dbReference type="AlphaFoldDB" id="A0AAD4QLQ1"/>
<feature type="compositionally biased region" description="Basic and acidic residues" evidence="1">
    <location>
        <begin position="133"/>
        <end position="152"/>
    </location>
</feature>